<dbReference type="PROSITE" id="PS51215">
    <property type="entry name" value="AWS"/>
    <property type="match status" value="1"/>
</dbReference>
<feature type="domain" description="BAH" evidence="19">
    <location>
        <begin position="2964"/>
        <end position="3084"/>
    </location>
</feature>
<feature type="compositionally biased region" description="Low complexity" evidence="15">
    <location>
        <begin position="974"/>
        <end position="985"/>
    </location>
</feature>
<feature type="compositionally biased region" description="Low complexity" evidence="15">
    <location>
        <begin position="140"/>
        <end position="215"/>
    </location>
</feature>
<dbReference type="InterPro" id="IPR043319">
    <property type="entry name" value="PHD_ASH1L"/>
</dbReference>
<dbReference type="PROSITE" id="PS01359">
    <property type="entry name" value="ZF_PHD_1"/>
    <property type="match status" value="1"/>
</dbReference>
<feature type="region of interest" description="Disordered" evidence="15">
    <location>
        <begin position="1"/>
        <end position="53"/>
    </location>
</feature>
<evidence type="ECO:0000256" key="5">
    <source>
        <dbReference type="ARBA" id="ARBA00022679"/>
    </source>
</evidence>
<dbReference type="InterPro" id="IPR011011">
    <property type="entry name" value="Znf_FYVE_PHD"/>
</dbReference>
<feature type="compositionally biased region" description="Basic and acidic residues" evidence="15">
    <location>
        <begin position="1268"/>
        <end position="1282"/>
    </location>
</feature>
<keyword evidence="14" id="KW-0175">Coiled coil</keyword>
<dbReference type="Pfam" id="PF01426">
    <property type="entry name" value="BAH"/>
    <property type="match status" value="1"/>
</dbReference>
<feature type="region of interest" description="Disordered" evidence="15">
    <location>
        <begin position="582"/>
        <end position="618"/>
    </location>
</feature>
<feature type="domain" description="Post-SET" evidence="18">
    <location>
        <begin position="2552"/>
        <end position="2568"/>
    </location>
</feature>
<dbReference type="Gene3D" id="3.30.40.10">
    <property type="entry name" value="Zinc/RING finger domain, C3HC4 (zinc finger)"/>
    <property type="match status" value="1"/>
</dbReference>
<dbReference type="InterPro" id="IPR001025">
    <property type="entry name" value="BAH_dom"/>
</dbReference>
<evidence type="ECO:0000256" key="1">
    <source>
        <dbReference type="ARBA" id="ARBA00004123"/>
    </source>
</evidence>
<gene>
    <name evidence="21" type="ORF">JTE90_025653</name>
</gene>
<feature type="compositionally biased region" description="Polar residues" evidence="15">
    <location>
        <begin position="586"/>
        <end position="598"/>
    </location>
</feature>
<feature type="region of interest" description="Disordered" evidence="15">
    <location>
        <begin position="3119"/>
        <end position="3163"/>
    </location>
</feature>
<feature type="compositionally biased region" description="Basic and acidic residues" evidence="15">
    <location>
        <begin position="1920"/>
        <end position="1931"/>
    </location>
</feature>
<feature type="compositionally biased region" description="Basic and acidic residues" evidence="15">
    <location>
        <begin position="1329"/>
        <end position="1343"/>
    </location>
</feature>
<dbReference type="PROSITE" id="PS00633">
    <property type="entry name" value="BROMODOMAIN_1"/>
    <property type="match status" value="1"/>
</dbReference>
<proteinExistence type="predicted"/>
<evidence type="ECO:0000259" key="16">
    <source>
        <dbReference type="PROSITE" id="PS50014"/>
    </source>
</evidence>
<dbReference type="PROSITE" id="PS50280">
    <property type="entry name" value="SET"/>
    <property type="match status" value="1"/>
</dbReference>
<feature type="region of interest" description="Disordered" evidence="15">
    <location>
        <begin position="690"/>
        <end position="720"/>
    </location>
</feature>
<evidence type="ECO:0000256" key="4">
    <source>
        <dbReference type="ARBA" id="ARBA00022603"/>
    </source>
</evidence>
<protein>
    <submittedName>
        <fullName evidence="21">Uncharacterized protein</fullName>
    </submittedName>
</protein>
<feature type="compositionally biased region" description="Basic and acidic residues" evidence="15">
    <location>
        <begin position="1528"/>
        <end position="1537"/>
    </location>
</feature>
<feature type="compositionally biased region" description="Pro residues" evidence="15">
    <location>
        <begin position="466"/>
        <end position="476"/>
    </location>
</feature>
<feature type="region of interest" description="Disordered" evidence="15">
    <location>
        <begin position="969"/>
        <end position="1043"/>
    </location>
</feature>
<feature type="domain" description="AWS" evidence="20">
    <location>
        <begin position="2374"/>
        <end position="2425"/>
    </location>
</feature>
<keyword evidence="12" id="KW-0539">Nucleus</keyword>
<evidence type="ECO:0000259" key="18">
    <source>
        <dbReference type="PROSITE" id="PS50868"/>
    </source>
</evidence>
<reference evidence="21 22" key="1">
    <citation type="journal article" date="2022" name="Nat. Ecol. Evol.">
        <title>A masculinizing supergene underlies an exaggerated male reproductive morph in a spider.</title>
        <authorList>
            <person name="Hendrickx F."/>
            <person name="De Corte Z."/>
            <person name="Sonet G."/>
            <person name="Van Belleghem S.M."/>
            <person name="Kostlbacher S."/>
            <person name="Vangestel C."/>
        </authorList>
    </citation>
    <scope>NUCLEOTIDE SEQUENCE [LARGE SCALE GENOMIC DNA]</scope>
    <source>
        <strain evidence="21">W744_W776</strain>
    </source>
</reference>
<dbReference type="PANTHER" id="PTHR46147:SF3">
    <property type="entry name" value="HISTONE-LYSINE N-METHYLTRANSFERASE ASH1"/>
    <property type="match status" value="1"/>
</dbReference>
<dbReference type="FunFam" id="3.30.40.10:FF:000113">
    <property type="entry name" value="Histone-lysine N-methyltransferase"/>
    <property type="match status" value="1"/>
</dbReference>
<feature type="compositionally biased region" description="Basic and acidic residues" evidence="15">
    <location>
        <begin position="2604"/>
        <end position="2621"/>
    </location>
</feature>
<keyword evidence="22" id="KW-1185">Reference proteome</keyword>
<dbReference type="InterPro" id="IPR043320">
    <property type="entry name" value="Bromo_ASH1L"/>
</dbReference>
<keyword evidence="6" id="KW-0949">S-adenosyl-L-methionine</keyword>
<dbReference type="Gene3D" id="2.30.30.490">
    <property type="match status" value="1"/>
</dbReference>
<keyword evidence="8" id="KW-0863">Zinc-finger</keyword>
<feature type="region of interest" description="Disordered" evidence="15">
    <location>
        <begin position="2574"/>
        <end position="2623"/>
    </location>
</feature>
<feature type="compositionally biased region" description="Basic residues" evidence="15">
    <location>
        <begin position="1011"/>
        <end position="1024"/>
    </location>
</feature>
<feature type="compositionally biased region" description="Polar residues" evidence="15">
    <location>
        <begin position="445"/>
        <end position="465"/>
    </location>
</feature>
<comment type="subcellular location">
    <subcellularLocation>
        <location evidence="2">Chromosome</location>
    </subcellularLocation>
    <subcellularLocation>
        <location evidence="1">Nucleus</location>
    </subcellularLocation>
</comment>
<dbReference type="Gene3D" id="2.170.270.10">
    <property type="entry name" value="SET domain"/>
    <property type="match status" value="1"/>
</dbReference>
<dbReference type="SMART" id="SM00317">
    <property type="entry name" value="SET"/>
    <property type="match status" value="1"/>
</dbReference>
<feature type="compositionally biased region" description="Basic and acidic residues" evidence="15">
    <location>
        <begin position="3122"/>
        <end position="3163"/>
    </location>
</feature>
<keyword evidence="10" id="KW-0156">Chromatin regulator</keyword>
<keyword evidence="11 13" id="KW-0103">Bromodomain</keyword>
<feature type="compositionally biased region" description="Basic residues" evidence="15">
    <location>
        <begin position="854"/>
        <end position="869"/>
    </location>
</feature>
<feature type="compositionally biased region" description="Low complexity" evidence="15">
    <location>
        <begin position="1451"/>
        <end position="1461"/>
    </location>
</feature>
<feature type="region of interest" description="Disordered" evidence="15">
    <location>
        <begin position="1482"/>
        <end position="1717"/>
    </location>
</feature>
<feature type="region of interest" description="Disordered" evidence="15">
    <location>
        <begin position="1189"/>
        <end position="1252"/>
    </location>
</feature>
<evidence type="ECO:0000256" key="15">
    <source>
        <dbReference type="SAM" id="MobiDB-lite"/>
    </source>
</evidence>
<dbReference type="GO" id="GO:0005694">
    <property type="term" value="C:chromosome"/>
    <property type="evidence" value="ECO:0007669"/>
    <property type="project" value="UniProtKB-SubCell"/>
</dbReference>
<evidence type="ECO:0000259" key="20">
    <source>
        <dbReference type="PROSITE" id="PS51215"/>
    </source>
</evidence>
<keyword evidence="7" id="KW-0479">Metal-binding</keyword>
<evidence type="ECO:0000256" key="13">
    <source>
        <dbReference type="PROSITE-ProRule" id="PRU00035"/>
    </source>
</evidence>
<dbReference type="Pfam" id="PF00856">
    <property type="entry name" value="SET"/>
    <property type="match status" value="1"/>
</dbReference>
<keyword evidence="9" id="KW-0862">Zinc</keyword>
<feature type="compositionally biased region" description="Polar residues" evidence="15">
    <location>
        <begin position="479"/>
        <end position="489"/>
    </location>
</feature>
<dbReference type="InterPro" id="IPR013083">
    <property type="entry name" value="Znf_RING/FYVE/PHD"/>
</dbReference>
<feature type="region of interest" description="Disordered" evidence="15">
    <location>
        <begin position="1402"/>
        <end position="1431"/>
    </location>
</feature>
<dbReference type="GO" id="GO:0032259">
    <property type="term" value="P:methylation"/>
    <property type="evidence" value="ECO:0007669"/>
    <property type="project" value="UniProtKB-KW"/>
</dbReference>
<dbReference type="InterPro" id="IPR006560">
    <property type="entry name" value="AWS_dom"/>
</dbReference>
<name>A0AAV6U593_9ARAC</name>
<feature type="region of interest" description="Disordered" evidence="15">
    <location>
        <begin position="1920"/>
        <end position="1955"/>
    </location>
</feature>
<dbReference type="InterPro" id="IPR003616">
    <property type="entry name" value="Post-SET_dom"/>
</dbReference>
<dbReference type="InterPro" id="IPR019786">
    <property type="entry name" value="Zinc_finger_PHD-type_CS"/>
</dbReference>
<evidence type="ECO:0000256" key="10">
    <source>
        <dbReference type="ARBA" id="ARBA00022853"/>
    </source>
</evidence>
<feature type="compositionally biased region" description="Polar residues" evidence="15">
    <location>
        <begin position="1502"/>
        <end position="1514"/>
    </location>
</feature>
<dbReference type="GO" id="GO:0042800">
    <property type="term" value="F:histone H3K4 methyltransferase activity"/>
    <property type="evidence" value="ECO:0007669"/>
    <property type="project" value="TreeGrafter"/>
</dbReference>
<dbReference type="CDD" id="cd04717">
    <property type="entry name" value="BAH_polybromo"/>
    <property type="match status" value="1"/>
</dbReference>
<evidence type="ECO:0000256" key="9">
    <source>
        <dbReference type="ARBA" id="ARBA00022833"/>
    </source>
</evidence>
<dbReference type="CDD" id="cd19174">
    <property type="entry name" value="SET_ASH1L"/>
    <property type="match status" value="1"/>
</dbReference>
<dbReference type="InterPro" id="IPR001965">
    <property type="entry name" value="Znf_PHD"/>
</dbReference>
<evidence type="ECO:0000259" key="17">
    <source>
        <dbReference type="PROSITE" id="PS50280"/>
    </source>
</evidence>
<feature type="compositionally biased region" description="Polar residues" evidence="15">
    <location>
        <begin position="839"/>
        <end position="852"/>
    </location>
</feature>
<dbReference type="SUPFAM" id="SSF47370">
    <property type="entry name" value="Bromodomain"/>
    <property type="match status" value="1"/>
</dbReference>
<dbReference type="SMART" id="SM00249">
    <property type="entry name" value="PHD"/>
    <property type="match status" value="1"/>
</dbReference>
<feature type="compositionally biased region" description="Basic and acidic residues" evidence="15">
    <location>
        <begin position="690"/>
        <end position="711"/>
    </location>
</feature>
<feature type="compositionally biased region" description="Polar residues" evidence="15">
    <location>
        <begin position="1610"/>
        <end position="1625"/>
    </location>
</feature>
<dbReference type="Pfam" id="PF17907">
    <property type="entry name" value="AWS"/>
    <property type="match status" value="1"/>
</dbReference>
<dbReference type="Pfam" id="PF00439">
    <property type="entry name" value="Bromodomain"/>
    <property type="match status" value="1"/>
</dbReference>
<feature type="compositionally biased region" description="Polar residues" evidence="15">
    <location>
        <begin position="1945"/>
        <end position="1955"/>
    </location>
</feature>
<dbReference type="FunFam" id="1.20.920.10:FF:000025">
    <property type="entry name" value="Histone-lysine N-methyltransferase"/>
    <property type="match status" value="1"/>
</dbReference>
<dbReference type="InterPro" id="IPR046341">
    <property type="entry name" value="SET_dom_sf"/>
</dbReference>
<dbReference type="EMBL" id="JAFNEN010000607">
    <property type="protein sequence ID" value="KAG8179697.1"/>
    <property type="molecule type" value="Genomic_DNA"/>
</dbReference>
<evidence type="ECO:0000256" key="7">
    <source>
        <dbReference type="ARBA" id="ARBA00022723"/>
    </source>
</evidence>
<evidence type="ECO:0000313" key="21">
    <source>
        <dbReference type="EMBL" id="KAG8179697.1"/>
    </source>
</evidence>
<dbReference type="CDD" id="cd05525">
    <property type="entry name" value="Bromo_ASH1"/>
    <property type="match status" value="1"/>
</dbReference>
<feature type="compositionally biased region" description="Basic residues" evidence="15">
    <location>
        <begin position="103"/>
        <end position="112"/>
    </location>
</feature>
<dbReference type="Proteomes" id="UP000827092">
    <property type="component" value="Unassembled WGS sequence"/>
</dbReference>
<evidence type="ECO:0000256" key="14">
    <source>
        <dbReference type="SAM" id="Coils"/>
    </source>
</evidence>
<dbReference type="SMART" id="SM00508">
    <property type="entry name" value="PostSET"/>
    <property type="match status" value="1"/>
</dbReference>
<sequence length="3204" mass="358760">MAQSLLTQRGVEVPPPPKEKKWRKRCPSSSSSSSSCSSSDSEDGEGSGSAEREFSIVKEGSFANGPLKLRIAARKVKRFEEDEARNGMAGTASRKVGNDVTRKTKCKRKIEKKRCLQTKDPRVACGGGPFACKQPRSSRRCSTSGSSSSSSSSGSSSSGSSGSSSSGSSSSGSCSSGSSSGSSSAGSGSSSSSSGSSSSSSSSSGSSSGSDSASCCSIAKYGRCRRRRRKSSRRKSKCGILRGKRCSAESSGESCSGSRSRCEKSECSRNKKLQVNEIDCFSVSSTDGEEDAKNGPQQECFSMWRKVEEEHCAIIEKGSEVQVLSVTNAEVECNINPGNQNSYEPCNRVEEIHEEEKHPIIRTDDCKNNQNQVCNYDFACMERIPVMKEHIASNSTSIDLDALPSMNNVSPDSGIQSSGDSPLRIECELPPVSQRTKNPTDDFYTRTSSSDMPNSLQVQKHNSPGLSPPVLTPPEPLWTSGSSNLLPHQSTEKRKCDDHPAPLLVQINTAEVKYHHQLPGSVESKVSMFPDYKLPTSEKSTIESADLGSSSKLDSLSLCTTDNKDSFSQSSLNLMFDDSAEKSEPSLFQDQTSSQTTSDFKRKRNRSQKNTDNNSKAADNELQLLVQSVQDSISSQFQGVESDELSDVDVNSIPVTALTCDTTSDSFCDKLSAEDNIEMLLIDRTCLHEDQKPANDSPKVELDRLTSEDSKSSPANKAEDTGFCELVSQDNLLQQDIYKPDPVQKCEDEEIAKHLTDNISSRLSGFSNVETYKDSITSNTSPLKVTPLFDGTSVAPESKSVDISLEEVNEPTNHDRCSDSPVCVSQSINENLNSETCQENATLNTEKPNISVRSRGRKKSSKRGRKKSKNNNLKALNDTIMSENVEVLAQKDNIINQNESIHHSLPLGPVQISNSNSDLICNNPPKQLCNSNGSKGLLSRSFDFLNGEMSVNIEDYEALLEIPVIVTDDKDSPSPKSSESVPESVHTGVLPEITTSEADPVPSPKPTAKNLRSKLSKRKSHAKTLKQSVPDSTEENLACPNDNYEIDSEKDAKVNSYEALNERISDKDDASLEIDASMSLHLNTSDTALNNIDLSDKIIDNTGTVNVIEKQAQESHEQTVTENVIAPTHKKRGRKSKKRILTKVSEDDKIIVINNTGMEIDTTKLDNTKQPLDTSVKPNTINQVSIRTASKKMAKPSSSKYPNSDDDFVTKDLDRSQNMEEKNDPDVSSRLSSTRIRPIRNKNKVPEQQSPFLSYDAVIDEVAQQGHENNRDKEKDKLELKITDSPCVSEEKTGSPIRPILEETSSPESNLKSSKRKSKKSPVLISRESINRVKSPKESDVTSKKSQIVSGNFSQDSLVTDQEPVMSEKSPKLPKKQNCNKSKNSSENSALSILVINQEAIVPETPKLSKSPKVSKKQKSQNCNNNSSQDIFVDLDEQVTMLEKSPKLTKKQNSNKSQISSDHSIQNDLAIDQQLTVLEKSAKLPKKQISKSQNSSEYSSQNDLATDQQATVPSKSPKLQKKQNSKTVDVHGVRFLDEDPTLASGVDVTKENATSKQKKKRSPSNSKVLEIETTPGLKETQDTKHSSPPTEAKISSRRRSTLSRKKEVSVTESAQTKGADTNLVSPSGKVDVSDSKPVSAKQESNKKSRIESNSGVNKALPNVSYSDELPTKRNMRQKSAIKIVDMSPKSKKGDSVKNELIRAKSISPKEKSPKNGLIMEKMPCVESKDADFLDNSQIPTKNGKKEVLKPKVEEEKENFVVTATDKISPGKQKVKLSKSSKGQSIKVLGEESKKGWTYSSEMDYPERESDALSSLSVNEEAMDVYSDACGSSGIDRHSSLEVHNKRKKQYKKKMIQDPTFLTDLEKLTKQLKSSYISKNDTKVKSAQLKDLFPTIFQFGTFIQGRGQRLNRLLHLLQKSRDPNTKPIATKEKSKKVQKGKAASKAQPNQKQKTSVNENCLPLKKRRCLVPQNQVQSAKNSVSNTHAPKQSLAKRIENSFDETIEECIRKHMMKDLPTAEKLVSSSSPKSKAKSEIKLGIEPTKSLESCNKAIKSDVSAEESHSEDAEDVPLASLLKLKGKRKPTRTIQAYCQKRKKLLKEACVKAQQKKVGSSPETVPKKRVKRRVNKTGFVRARKRKAKPVIVPQEVTETEPKPGDVIDLTAEDTYLDAIESVVKASEVRSRRKRKNVAQKCEIEVLDIASGNDDNDVVECVGSKKMKRVEEREELEPKYQQIIQVTEPSSGRKLAPVDPRKPKKKEVHFPKKKYLKAGLYSACFKEDIPAVKKPSSSSSSKKSRSREVKEYVPEDHEFGLMPPPIHVGKYLREKRSDYKLPFDLWWLHKHKQLVYNDESSNNYKKIRTNVYVDIKPDSTKNEDDQPCMCVPPKDSRRKGCGVDCLNRMMYVECSPQLCPCKDKCSNQRIFKHEWSPGLERFMTRNRGWGIRTTEFIRGGEFILEYVGEVVSDIEFRHRMAERYRNDQHHYCLSLDSGTVIDGYRLAGEGRFVNHSCEPNCEMQKWYVNGHYRVGLFSMKDIFPNTELCYDYNFINYNLETQQTCRCGSSKCRGFIGGRSQRLNGQAKEKERKEKRKKSIADSKKGPGRPKKRKDERPMEKKDQKEHIKNEYLPYNRQSFTIQMKPMSHQQRCYVQKHHCFLLRNYEKVKRAKDEARALQEKEAEKESAANNPDAFHAQFTALNTARSVKTRRLANAEENTELAKTAKLAQVFKDIFTGVTTCKAEDGTTLASPFFQLPSKRKNPEYFTKIKLPIDFATIEKNIITGQYKSVDAFEDDFLRLFENAEEYYGKTSDMGHKISLLRKVYDGAKTDAMILFEDILGDSMSSVFASSKTDETRSEEDDEVIRCICNIFKDEGLMIQCDKCFVWQHCDCIGVDGKVEKYLCEQCNGIELSKEILMVPRPHYANSECQYYLTMLLGDLQIKQGDCVYLQRDDGNSTTSPKDVQDQFLAQGVESNDAMARDSLRSKKTEHLDIFRIERLWKDEHNNKFVFGHHYLRPHETYHEPTRKFFANEVFRVPLYEIIPLNNIVGLCCVLDLSTYCKGRPKGFKEEDVYICEYRVDKTAHLFYKISKIKYPVCTKKYAFEYFDKKRNPKRTFLPHTVPLMYSKKKGDKDNPNPDANPKEEKRKRGAPKDIETRLEESPESREQKRTRLNQLLLSMLSNLPCKQTVDLSYLLEGGLGKRIRRKAALS</sequence>
<evidence type="ECO:0000256" key="8">
    <source>
        <dbReference type="ARBA" id="ARBA00022771"/>
    </source>
</evidence>
<dbReference type="CDD" id="cd15548">
    <property type="entry name" value="PHD_ASH1L"/>
    <property type="match status" value="1"/>
</dbReference>
<dbReference type="PANTHER" id="PTHR46147">
    <property type="entry name" value="HISTONE-LYSINE N-METHYLTRANSFERASE ASH1"/>
    <property type="match status" value="1"/>
</dbReference>
<evidence type="ECO:0000256" key="12">
    <source>
        <dbReference type="ARBA" id="ARBA00023242"/>
    </source>
</evidence>
<dbReference type="Pfam" id="PF20826">
    <property type="entry name" value="PHD_5"/>
    <property type="match status" value="1"/>
</dbReference>
<evidence type="ECO:0000259" key="19">
    <source>
        <dbReference type="PROSITE" id="PS51038"/>
    </source>
</evidence>
<evidence type="ECO:0000256" key="2">
    <source>
        <dbReference type="ARBA" id="ARBA00004286"/>
    </source>
</evidence>
<feature type="compositionally biased region" description="Polar residues" evidence="15">
    <location>
        <begin position="608"/>
        <end position="617"/>
    </location>
</feature>
<evidence type="ECO:0000256" key="6">
    <source>
        <dbReference type="ARBA" id="ARBA00022691"/>
    </source>
</evidence>
<dbReference type="PROSITE" id="PS51038">
    <property type="entry name" value="BAH"/>
    <property type="match status" value="1"/>
</dbReference>
<feature type="domain" description="Bromo" evidence="16">
    <location>
        <begin position="2738"/>
        <end position="2808"/>
    </location>
</feature>
<comment type="caution">
    <text evidence="21">The sequence shown here is derived from an EMBL/GenBank/DDBJ whole genome shotgun (WGS) entry which is preliminary data.</text>
</comment>
<feature type="region of interest" description="Disordered" evidence="15">
    <location>
        <begin position="1444"/>
        <end position="1467"/>
    </location>
</feature>
<feature type="coiled-coil region" evidence="14">
    <location>
        <begin position="2653"/>
        <end position="2683"/>
    </location>
</feature>
<dbReference type="PROSITE" id="PS50014">
    <property type="entry name" value="BROMODOMAIN_2"/>
    <property type="match status" value="1"/>
</dbReference>
<dbReference type="InterPro" id="IPR001487">
    <property type="entry name" value="Bromodomain"/>
</dbReference>
<feature type="region of interest" description="Disordered" evidence="15">
    <location>
        <begin position="430"/>
        <end position="498"/>
    </location>
</feature>
<feature type="domain" description="SET" evidence="17">
    <location>
        <begin position="2428"/>
        <end position="2544"/>
    </location>
</feature>
<dbReference type="GO" id="GO:0005654">
    <property type="term" value="C:nucleoplasm"/>
    <property type="evidence" value="ECO:0007669"/>
    <property type="project" value="TreeGrafter"/>
</dbReference>
<dbReference type="PROSITE" id="PS50868">
    <property type="entry name" value="POST_SET"/>
    <property type="match status" value="1"/>
</dbReference>
<feature type="compositionally biased region" description="Low complexity" evidence="15">
    <location>
        <begin position="1376"/>
        <end position="1389"/>
    </location>
</feature>
<dbReference type="SMART" id="SM00439">
    <property type="entry name" value="BAH"/>
    <property type="match status" value="1"/>
</dbReference>
<dbReference type="GO" id="GO:0006355">
    <property type="term" value="P:regulation of DNA-templated transcription"/>
    <property type="evidence" value="ECO:0007669"/>
    <property type="project" value="TreeGrafter"/>
</dbReference>
<feature type="region of interest" description="Disordered" evidence="15">
    <location>
        <begin position="1265"/>
        <end position="1390"/>
    </location>
</feature>
<organism evidence="21 22">
    <name type="scientific">Oedothorax gibbosus</name>
    <dbReference type="NCBI Taxonomy" id="931172"/>
    <lineage>
        <taxon>Eukaryota</taxon>
        <taxon>Metazoa</taxon>
        <taxon>Ecdysozoa</taxon>
        <taxon>Arthropoda</taxon>
        <taxon>Chelicerata</taxon>
        <taxon>Arachnida</taxon>
        <taxon>Araneae</taxon>
        <taxon>Araneomorphae</taxon>
        <taxon>Entelegynae</taxon>
        <taxon>Araneoidea</taxon>
        <taxon>Linyphiidae</taxon>
        <taxon>Erigoninae</taxon>
        <taxon>Oedothorax</taxon>
    </lineage>
</organism>
<feature type="compositionally biased region" description="Polar residues" evidence="15">
    <location>
        <begin position="1344"/>
        <end position="1360"/>
    </location>
</feature>
<feature type="compositionally biased region" description="Low complexity" evidence="15">
    <location>
        <begin position="1420"/>
        <end position="1429"/>
    </location>
</feature>
<dbReference type="GO" id="GO:0008270">
    <property type="term" value="F:zinc ion binding"/>
    <property type="evidence" value="ECO:0007669"/>
    <property type="project" value="UniProtKB-KW"/>
</dbReference>
<keyword evidence="3" id="KW-0158">Chromosome</keyword>
<dbReference type="InterPro" id="IPR043151">
    <property type="entry name" value="BAH_sf"/>
</dbReference>
<dbReference type="Gene3D" id="1.20.920.10">
    <property type="entry name" value="Bromodomain-like"/>
    <property type="match status" value="1"/>
</dbReference>
<evidence type="ECO:0000256" key="11">
    <source>
        <dbReference type="ARBA" id="ARBA00023117"/>
    </source>
</evidence>
<dbReference type="GO" id="GO:0003682">
    <property type="term" value="F:chromatin binding"/>
    <property type="evidence" value="ECO:0007669"/>
    <property type="project" value="InterPro"/>
</dbReference>
<feature type="compositionally biased region" description="Basic and acidic residues" evidence="15">
    <location>
        <begin position="1208"/>
        <end position="1227"/>
    </location>
</feature>
<feature type="compositionally biased region" description="Low complexity" evidence="15">
    <location>
        <begin position="1490"/>
        <end position="1501"/>
    </location>
</feature>
<dbReference type="SMART" id="SM00570">
    <property type="entry name" value="AWS"/>
    <property type="match status" value="1"/>
</dbReference>
<dbReference type="InterPro" id="IPR018359">
    <property type="entry name" value="Bromodomain_CS"/>
</dbReference>
<keyword evidence="5" id="KW-0808">Transferase</keyword>
<dbReference type="InterPro" id="IPR036427">
    <property type="entry name" value="Bromodomain-like_sf"/>
</dbReference>
<keyword evidence="4" id="KW-0489">Methyltransferase</keyword>
<feature type="compositionally biased region" description="Basic and acidic residues" evidence="15">
    <location>
        <begin position="113"/>
        <end position="122"/>
    </location>
</feature>
<dbReference type="SUPFAM" id="SSF82199">
    <property type="entry name" value="SET domain"/>
    <property type="match status" value="1"/>
</dbReference>
<feature type="region of interest" description="Disordered" evidence="15">
    <location>
        <begin position="839"/>
        <end position="873"/>
    </location>
</feature>
<feature type="region of interest" description="Disordered" evidence="15">
    <location>
        <begin position="2282"/>
        <end position="2301"/>
    </location>
</feature>
<evidence type="ECO:0000313" key="22">
    <source>
        <dbReference type="Proteomes" id="UP000827092"/>
    </source>
</evidence>
<feature type="compositionally biased region" description="Low complexity" evidence="15">
    <location>
        <begin position="28"/>
        <end position="39"/>
    </location>
</feature>
<feature type="region of interest" description="Disordered" evidence="15">
    <location>
        <begin position="80"/>
        <end position="215"/>
    </location>
</feature>
<accession>A0AAV6U593</accession>
<dbReference type="InterPro" id="IPR001214">
    <property type="entry name" value="SET_dom"/>
</dbReference>
<evidence type="ECO:0000256" key="3">
    <source>
        <dbReference type="ARBA" id="ARBA00022454"/>
    </source>
</evidence>
<dbReference type="SMART" id="SM00297">
    <property type="entry name" value="BROMO"/>
    <property type="match status" value="1"/>
</dbReference>
<feature type="compositionally biased region" description="Basic and acidic residues" evidence="15">
    <location>
        <begin position="1691"/>
        <end position="1713"/>
    </location>
</feature>
<dbReference type="SUPFAM" id="SSF57903">
    <property type="entry name" value="FYVE/PHD zinc finger"/>
    <property type="match status" value="1"/>
</dbReference>